<evidence type="ECO:0000313" key="2">
    <source>
        <dbReference type="Proteomes" id="UP001497480"/>
    </source>
</evidence>
<proteinExistence type="predicted"/>
<dbReference type="InterPro" id="IPR012340">
    <property type="entry name" value="NA-bd_OB-fold"/>
</dbReference>
<reference evidence="1 2" key="1">
    <citation type="submission" date="2024-03" db="EMBL/GenBank/DDBJ databases">
        <authorList>
            <person name="Martinez-Hernandez J."/>
        </authorList>
    </citation>
    <scope>NUCLEOTIDE SEQUENCE [LARGE SCALE GENOMIC DNA]</scope>
</reference>
<evidence type="ECO:0000313" key="1">
    <source>
        <dbReference type="EMBL" id="CAL0309709.1"/>
    </source>
</evidence>
<gene>
    <name evidence="1" type="ORF">LLUT_LOCUS10769</name>
</gene>
<sequence length="177" mass="20597">MSISRPFDMIKDLNESKHLKKIAVKITEIWYIQIPPKPGHMEMILMDSKFTYATTLKHREFPDIPELQYDFKKFSDILTGNLRSDLLIGTLFIFDLEIIGAFDKLIFSSTQADPKMVIFSMKDFCGDVITYTLWEAHAMKFFNCYNNQPTGGPMIILLTHARVKEGKCDVVYKVFYF</sequence>
<protein>
    <recommendedName>
        <fullName evidence="3">Nucleic acid-binding protein</fullName>
    </recommendedName>
</protein>
<comment type="caution">
    <text evidence="1">The sequence shown here is derived from an EMBL/GenBank/DDBJ whole genome shotgun (WGS) entry which is preliminary data.</text>
</comment>
<name>A0AAV1WK39_LUPLU</name>
<dbReference type="Gene3D" id="2.40.50.140">
    <property type="entry name" value="Nucleic acid-binding proteins"/>
    <property type="match status" value="1"/>
</dbReference>
<keyword evidence="2" id="KW-1185">Reference proteome</keyword>
<accession>A0AAV1WK39</accession>
<dbReference type="Proteomes" id="UP001497480">
    <property type="component" value="Unassembled WGS sequence"/>
</dbReference>
<dbReference type="AlphaFoldDB" id="A0AAV1WK39"/>
<dbReference type="EMBL" id="CAXHTB010000007">
    <property type="protein sequence ID" value="CAL0309709.1"/>
    <property type="molecule type" value="Genomic_DNA"/>
</dbReference>
<evidence type="ECO:0008006" key="3">
    <source>
        <dbReference type="Google" id="ProtNLM"/>
    </source>
</evidence>
<organism evidence="1 2">
    <name type="scientific">Lupinus luteus</name>
    <name type="common">European yellow lupine</name>
    <dbReference type="NCBI Taxonomy" id="3873"/>
    <lineage>
        <taxon>Eukaryota</taxon>
        <taxon>Viridiplantae</taxon>
        <taxon>Streptophyta</taxon>
        <taxon>Embryophyta</taxon>
        <taxon>Tracheophyta</taxon>
        <taxon>Spermatophyta</taxon>
        <taxon>Magnoliopsida</taxon>
        <taxon>eudicotyledons</taxon>
        <taxon>Gunneridae</taxon>
        <taxon>Pentapetalae</taxon>
        <taxon>rosids</taxon>
        <taxon>fabids</taxon>
        <taxon>Fabales</taxon>
        <taxon>Fabaceae</taxon>
        <taxon>Papilionoideae</taxon>
        <taxon>50 kb inversion clade</taxon>
        <taxon>genistoids sensu lato</taxon>
        <taxon>core genistoids</taxon>
        <taxon>Genisteae</taxon>
        <taxon>Lupinus</taxon>
    </lineage>
</organism>